<dbReference type="InterPro" id="IPR020846">
    <property type="entry name" value="MFS_dom"/>
</dbReference>
<comment type="subcellular location">
    <subcellularLocation>
        <location evidence="1">Membrane</location>
        <topology evidence="1">Multi-pass membrane protein</topology>
    </subcellularLocation>
</comment>
<feature type="transmembrane region" description="Helical" evidence="7">
    <location>
        <begin position="364"/>
        <end position="383"/>
    </location>
</feature>
<dbReference type="SUPFAM" id="SSF103473">
    <property type="entry name" value="MFS general substrate transporter"/>
    <property type="match status" value="1"/>
</dbReference>
<feature type="transmembrane region" description="Helical" evidence="7">
    <location>
        <begin position="133"/>
        <end position="153"/>
    </location>
</feature>
<organism evidence="9 10">
    <name type="scientific">Exophiala mesophila</name>
    <name type="common">Black yeast-like fungus</name>
    <dbReference type="NCBI Taxonomy" id="212818"/>
    <lineage>
        <taxon>Eukaryota</taxon>
        <taxon>Fungi</taxon>
        <taxon>Dikarya</taxon>
        <taxon>Ascomycota</taxon>
        <taxon>Pezizomycotina</taxon>
        <taxon>Eurotiomycetes</taxon>
        <taxon>Chaetothyriomycetidae</taxon>
        <taxon>Chaetothyriales</taxon>
        <taxon>Herpotrichiellaceae</taxon>
        <taxon>Exophiala</taxon>
    </lineage>
</organism>
<dbReference type="Pfam" id="PF07690">
    <property type="entry name" value="MFS_1"/>
    <property type="match status" value="1"/>
</dbReference>
<feature type="transmembrane region" description="Helical" evidence="7">
    <location>
        <begin position="105"/>
        <end position="121"/>
    </location>
</feature>
<evidence type="ECO:0000259" key="8">
    <source>
        <dbReference type="PROSITE" id="PS50850"/>
    </source>
</evidence>
<evidence type="ECO:0000256" key="6">
    <source>
        <dbReference type="SAM" id="MobiDB-lite"/>
    </source>
</evidence>
<feature type="domain" description="Major facilitator superfamily (MFS) profile" evidence="8">
    <location>
        <begin position="67"/>
        <end position="483"/>
    </location>
</feature>
<feature type="region of interest" description="Disordered" evidence="6">
    <location>
        <begin position="30"/>
        <end position="51"/>
    </location>
</feature>
<keyword evidence="5 7" id="KW-0472">Membrane</keyword>
<evidence type="ECO:0000256" key="1">
    <source>
        <dbReference type="ARBA" id="ARBA00004141"/>
    </source>
</evidence>
<reference evidence="9 10" key="1">
    <citation type="submission" date="2017-03" db="EMBL/GenBank/DDBJ databases">
        <title>Genomes of endolithic fungi from Antarctica.</title>
        <authorList>
            <person name="Coleine C."/>
            <person name="Masonjones S."/>
            <person name="Stajich J.E."/>
        </authorList>
    </citation>
    <scope>NUCLEOTIDE SEQUENCE [LARGE SCALE GENOMIC DNA]</scope>
    <source>
        <strain evidence="9 10">CCFEE 6314</strain>
    </source>
</reference>
<evidence type="ECO:0000256" key="5">
    <source>
        <dbReference type="ARBA" id="ARBA00023136"/>
    </source>
</evidence>
<dbReference type="GO" id="GO:0016020">
    <property type="term" value="C:membrane"/>
    <property type="evidence" value="ECO:0007669"/>
    <property type="project" value="UniProtKB-SubCell"/>
</dbReference>
<keyword evidence="4 7" id="KW-1133">Transmembrane helix</keyword>
<evidence type="ECO:0000256" key="4">
    <source>
        <dbReference type="ARBA" id="ARBA00022989"/>
    </source>
</evidence>
<protein>
    <recommendedName>
        <fullName evidence="8">Major facilitator superfamily (MFS) profile domain-containing protein</fullName>
    </recommendedName>
</protein>
<dbReference type="VEuPathDB" id="FungiDB:PV10_08326"/>
<feature type="transmembrane region" description="Helical" evidence="7">
    <location>
        <begin position="227"/>
        <end position="250"/>
    </location>
</feature>
<dbReference type="InterPro" id="IPR036259">
    <property type="entry name" value="MFS_trans_sf"/>
</dbReference>
<dbReference type="OrthoDB" id="3639251at2759"/>
<feature type="transmembrane region" description="Helical" evidence="7">
    <location>
        <begin position="389"/>
        <end position="411"/>
    </location>
</feature>
<evidence type="ECO:0000313" key="10">
    <source>
        <dbReference type="Proteomes" id="UP000288859"/>
    </source>
</evidence>
<keyword evidence="3 7" id="KW-0812">Transmembrane</keyword>
<feature type="transmembrane region" description="Helical" evidence="7">
    <location>
        <begin position="300"/>
        <end position="325"/>
    </location>
</feature>
<dbReference type="PANTHER" id="PTHR43791">
    <property type="entry name" value="PERMEASE-RELATED"/>
    <property type="match status" value="1"/>
</dbReference>
<feature type="transmembrane region" description="Helical" evidence="7">
    <location>
        <begin position="337"/>
        <end position="357"/>
    </location>
</feature>
<keyword evidence="2" id="KW-0813">Transport</keyword>
<dbReference type="Gene3D" id="1.20.1250.20">
    <property type="entry name" value="MFS general substrate transporter like domains"/>
    <property type="match status" value="2"/>
</dbReference>
<proteinExistence type="predicted"/>
<evidence type="ECO:0000313" key="9">
    <source>
        <dbReference type="EMBL" id="RVX69555.1"/>
    </source>
</evidence>
<accession>A0A438N1F1</accession>
<feature type="transmembrane region" description="Helical" evidence="7">
    <location>
        <begin position="456"/>
        <end position="477"/>
    </location>
</feature>
<feature type="transmembrane region" description="Helical" evidence="7">
    <location>
        <begin position="165"/>
        <end position="186"/>
    </location>
</feature>
<name>A0A438N1F1_EXOME</name>
<feature type="transmembrane region" description="Helical" evidence="7">
    <location>
        <begin position="67"/>
        <end position="85"/>
    </location>
</feature>
<dbReference type="EMBL" id="NAJM01000028">
    <property type="protein sequence ID" value="RVX69555.1"/>
    <property type="molecule type" value="Genomic_DNA"/>
</dbReference>
<dbReference type="Proteomes" id="UP000288859">
    <property type="component" value="Unassembled WGS sequence"/>
</dbReference>
<gene>
    <name evidence="9" type="ORF">B0A52_06619</name>
</gene>
<evidence type="ECO:0000256" key="2">
    <source>
        <dbReference type="ARBA" id="ARBA00022448"/>
    </source>
</evidence>
<feature type="transmembrane region" description="Helical" evidence="7">
    <location>
        <begin position="195"/>
        <end position="215"/>
    </location>
</feature>
<dbReference type="FunFam" id="1.20.1250.20:FF:000013">
    <property type="entry name" value="MFS general substrate transporter"/>
    <property type="match status" value="1"/>
</dbReference>
<comment type="caution">
    <text evidence="9">The sequence shown here is derived from an EMBL/GenBank/DDBJ whole genome shotgun (WGS) entry which is preliminary data.</text>
</comment>
<dbReference type="PROSITE" id="PS50850">
    <property type="entry name" value="MFS"/>
    <property type="match status" value="1"/>
</dbReference>
<dbReference type="InterPro" id="IPR011701">
    <property type="entry name" value="MFS"/>
</dbReference>
<evidence type="ECO:0000256" key="3">
    <source>
        <dbReference type="ARBA" id="ARBA00022692"/>
    </source>
</evidence>
<feature type="transmembrane region" description="Helical" evidence="7">
    <location>
        <begin position="423"/>
        <end position="444"/>
    </location>
</feature>
<dbReference type="AlphaFoldDB" id="A0A438N1F1"/>
<dbReference type="PANTHER" id="PTHR43791:SF3">
    <property type="entry name" value="MAJOR FACILITATOR SUPERFAMILY (MFS) PROFILE DOMAIN-CONTAINING PROTEIN"/>
    <property type="match status" value="1"/>
</dbReference>
<evidence type="ECO:0000256" key="7">
    <source>
        <dbReference type="SAM" id="Phobius"/>
    </source>
</evidence>
<dbReference type="FunFam" id="1.20.1250.20:FF:000018">
    <property type="entry name" value="MFS transporter permease"/>
    <property type="match status" value="1"/>
</dbReference>
<dbReference type="GO" id="GO:0022857">
    <property type="term" value="F:transmembrane transporter activity"/>
    <property type="evidence" value="ECO:0007669"/>
    <property type="project" value="InterPro"/>
</dbReference>
<sequence length="503" mass="55942">MLHWFKDIIVFPGLTHTNAMAATNGDKETYATHNESENGAGPPPISPHQDFDTHEEKKLMRKIDLRLLPILGALYSIALIDRVNISNARVAGMGADLNLQIGSRYTIALVVFFPPYLFFELPSNIILRRVGSANWLAFISFAWGTVMLGQGFVKSYGALAACRAFLGLFEAGFFPGCVYLVTCWYVRYEVQKRLAAFYLISVLVGGFSNILAYGLMQMEGVGGQRGWQWIFIIEGLLTQVVAILSWFLIIDFPDKAERKKLLTARQANFIKSRIEIDRGDAEPDSLTWAKFLHHLRDWKLWVFALMFMSTTMPAYAFAYFTPVIIRGMGYSPGVSNLLSAPPVITAVPAALFLAWVGDRYHFRGPIIVFQSVVAIIGLMITAYHRTDGVRYFGIFLGTAGCQGNVPAILAYQSNNIRMQSKRSVGSALQIGFGAIGGIIASTVFREKDAPRYVPGLWTTAGLQFFILALVGINTLYFRSKNRQVDNGTISKPIEGQVGFKYTL</sequence>